<comment type="similarity">
    <text evidence="1">Belongs to the leucine-binding protein family.</text>
</comment>
<evidence type="ECO:0000313" key="6">
    <source>
        <dbReference type="EMBL" id="CAA9495037.1"/>
    </source>
</evidence>
<feature type="compositionally biased region" description="Gly residues" evidence="3">
    <location>
        <begin position="452"/>
        <end position="464"/>
    </location>
</feature>
<evidence type="ECO:0000259" key="5">
    <source>
        <dbReference type="Pfam" id="PF13458"/>
    </source>
</evidence>
<evidence type="ECO:0000256" key="1">
    <source>
        <dbReference type="ARBA" id="ARBA00010062"/>
    </source>
</evidence>
<dbReference type="PANTHER" id="PTHR30483">
    <property type="entry name" value="LEUCINE-SPECIFIC-BINDING PROTEIN"/>
    <property type="match status" value="1"/>
</dbReference>
<dbReference type="Gene3D" id="3.40.50.2300">
    <property type="match status" value="2"/>
</dbReference>
<reference evidence="6" key="1">
    <citation type="submission" date="2020-02" db="EMBL/GenBank/DDBJ databases">
        <authorList>
            <person name="Meier V. D."/>
        </authorList>
    </citation>
    <scope>NUCLEOTIDE SEQUENCE</scope>
    <source>
        <strain evidence="6">AVDCRST_MAG45</strain>
    </source>
</reference>
<dbReference type="PROSITE" id="PS51257">
    <property type="entry name" value="PROKAR_LIPOPROTEIN"/>
    <property type="match status" value="1"/>
</dbReference>
<name>A0A6J4SBV1_9ACTN</name>
<feature type="region of interest" description="Disordered" evidence="3">
    <location>
        <begin position="30"/>
        <end position="56"/>
    </location>
</feature>
<evidence type="ECO:0000256" key="4">
    <source>
        <dbReference type="SAM" id="SignalP"/>
    </source>
</evidence>
<feature type="chain" id="PRO_5038560270" description="Leucine-binding protein domain-containing protein" evidence="4">
    <location>
        <begin position="26"/>
        <end position="464"/>
    </location>
</feature>
<evidence type="ECO:0000256" key="3">
    <source>
        <dbReference type="SAM" id="MobiDB-lite"/>
    </source>
</evidence>
<gene>
    <name evidence="6" type="ORF">AVDCRST_MAG45-953</name>
</gene>
<dbReference type="Pfam" id="PF13458">
    <property type="entry name" value="Peripla_BP_6"/>
    <property type="match status" value="1"/>
</dbReference>
<proteinExistence type="inferred from homology"/>
<protein>
    <recommendedName>
        <fullName evidence="5">Leucine-binding protein domain-containing protein</fullName>
    </recommendedName>
</protein>
<dbReference type="AlphaFoldDB" id="A0A6J4SBV1"/>
<dbReference type="InterPro" id="IPR028082">
    <property type="entry name" value="Peripla_BP_I"/>
</dbReference>
<dbReference type="PANTHER" id="PTHR30483:SF6">
    <property type="entry name" value="PERIPLASMIC BINDING PROTEIN OF ABC TRANSPORTER FOR NATURAL AMINO ACIDS"/>
    <property type="match status" value="1"/>
</dbReference>
<dbReference type="InterPro" id="IPR051010">
    <property type="entry name" value="BCAA_transport"/>
</dbReference>
<feature type="signal peptide" evidence="4">
    <location>
        <begin position="1"/>
        <end position="25"/>
    </location>
</feature>
<dbReference type="CDD" id="cd06346">
    <property type="entry name" value="PBP1_ABC_ligand_binding-like"/>
    <property type="match status" value="1"/>
</dbReference>
<keyword evidence="2 4" id="KW-0732">Signal</keyword>
<organism evidence="6">
    <name type="scientific">uncultured Solirubrobacterales bacterium</name>
    <dbReference type="NCBI Taxonomy" id="768556"/>
    <lineage>
        <taxon>Bacteria</taxon>
        <taxon>Bacillati</taxon>
        <taxon>Actinomycetota</taxon>
        <taxon>Thermoleophilia</taxon>
        <taxon>Solirubrobacterales</taxon>
        <taxon>environmental samples</taxon>
    </lineage>
</organism>
<dbReference type="InterPro" id="IPR028081">
    <property type="entry name" value="Leu-bd"/>
</dbReference>
<dbReference type="SUPFAM" id="SSF53822">
    <property type="entry name" value="Periplasmic binding protein-like I"/>
    <property type="match status" value="1"/>
</dbReference>
<evidence type="ECO:0000256" key="2">
    <source>
        <dbReference type="ARBA" id="ARBA00022729"/>
    </source>
</evidence>
<feature type="domain" description="Leucine-binding protein" evidence="5">
    <location>
        <begin position="60"/>
        <end position="430"/>
    </location>
</feature>
<feature type="region of interest" description="Disordered" evidence="3">
    <location>
        <begin position="445"/>
        <end position="464"/>
    </location>
</feature>
<dbReference type="EMBL" id="CADCVU010000086">
    <property type="protein sequence ID" value="CAA9495037.1"/>
    <property type="molecule type" value="Genomic_DNA"/>
</dbReference>
<sequence length="464" mass="48535">MDGHRAGSRAGAVALIALLSLLALGCSDDGAGGAGGGESADRGGEPAPPRSDPRNARFKLTVGDLVPLSGDLSAFGPPGRKAAELAVDRAKDALKDARARGVKVDVEHADTATNPQDSVSAARELTENGATCLAGAWASTDTIPAAQSVAAPQRTPMISPASTSSQITTLVDEGFLFRTAPSNSLQGETLADVVEDELDGTDKTIAIAARNDAYGSGLAFSFRRAWEAKGGEVTGSPVLYDPEEDDLEADAEQVVADDPDGYVIVDFPESYARLGAALIDTGDFDASKLFVTDGLAGEGLSEEIPSRALQGARGTRPGTLAKGKTAKAFRRLYRRSDRRPKARQTFDAQNFDATMLCILAAVAAGSNEGEAIQGELRDVSSAPGRKITFENLDEGIEALRKGRDIDYEGASGPVDFDSQGDPTVGTYEVFRYGRDRDFEVLRQLQARQGQGEINGPGGRGAGGR</sequence>
<accession>A0A6J4SBV1</accession>